<dbReference type="EMBL" id="VBTY01000121">
    <property type="protein sequence ID" value="MDG3495735.1"/>
    <property type="molecule type" value="Genomic_DNA"/>
</dbReference>
<keyword evidence="2" id="KW-1185">Reference proteome</keyword>
<proteinExistence type="predicted"/>
<dbReference type="AlphaFoldDB" id="A0A9X4RJ82"/>
<name>A0A9X4RJ82_9CYAN</name>
<evidence type="ECO:0000313" key="1">
    <source>
        <dbReference type="EMBL" id="MDG3495735.1"/>
    </source>
</evidence>
<dbReference type="Proteomes" id="UP001152872">
    <property type="component" value="Unassembled WGS sequence"/>
</dbReference>
<evidence type="ECO:0000313" key="2">
    <source>
        <dbReference type="Proteomes" id="UP001152872"/>
    </source>
</evidence>
<comment type="caution">
    <text evidence="1">The sequence shown here is derived from an EMBL/GenBank/DDBJ whole genome shotgun (WGS) entry which is preliminary data.</text>
</comment>
<sequence length="204" mass="23144">MSYSEFKTIAQVQEKFGLTVKESENLFVDIQPLEIGDYLQQTLKRNLSIANAINTEKARSELLIAPILLEIRHIFHEQVGFFSGTEFNVDIESGLNGFCDFLLTASSEIYEISCPVITLVEAKNENIKGGLGQCIAEMVAAQRFNAKSDNRLPIYGVVTTGMIWKFLRLEERTLWIDQEDYFIKEIGKLLGILSSPFQSYYNPV</sequence>
<organism evidence="1 2">
    <name type="scientific">Pseudanabaena catenata USMAC16</name>
    <dbReference type="NCBI Taxonomy" id="1855837"/>
    <lineage>
        <taxon>Bacteria</taxon>
        <taxon>Bacillati</taxon>
        <taxon>Cyanobacteriota</taxon>
        <taxon>Cyanophyceae</taxon>
        <taxon>Pseudanabaenales</taxon>
        <taxon>Pseudanabaenaceae</taxon>
        <taxon>Pseudanabaena</taxon>
    </lineage>
</organism>
<reference evidence="1" key="1">
    <citation type="submission" date="2019-05" db="EMBL/GenBank/DDBJ databases">
        <title>Whole genome sequencing of Pseudanabaena catenata USMAC16.</title>
        <authorList>
            <person name="Khan Z."/>
            <person name="Omar W.M."/>
            <person name="Convey P."/>
            <person name="Merican F."/>
            <person name="Najimudin N."/>
        </authorList>
    </citation>
    <scope>NUCLEOTIDE SEQUENCE</scope>
    <source>
        <strain evidence="1">USMAC16</strain>
    </source>
</reference>
<dbReference type="RefSeq" id="WP_009627875.1">
    <property type="nucleotide sequence ID" value="NZ_VBTY01000121.1"/>
</dbReference>
<gene>
    <name evidence="1" type="ORF">FEV09_14375</name>
</gene>
<accession>A0A9X4RJ82</accession>
<protein>
    <submittedName>
        <fullName evidence="1">Uncharacterized protein</fullName>
    </submittedName>
</protein>